<feature type="signal peptide" evidence="6">
    <location>
        <begin position="1"/>
        <end position="18"/>
    </location>
</feature>
<comment type="subcellular location">
    <subcellularLocation>
        <location evidence="1">Secreted</location>
    </subcellularLocation>
</comment>
<evidence type="ECO:0000256" key="4">
    <source>
        <dbReference type="ARBA" id="ARBA00022729"/>
    </source>
</evidence>
<dbReference type="PANTHER" id="PTHR13234:SF8">
    <property type="entry name" value="GAMMA-INTERFERON-INDUCIBLE LYSOSOMAL THIOL REDUCTASE"/>
    <property type="match status" value="1"/>
</dbReference>
<evidence type="ECO:0000256" key="1">
    <source>
        <dbReference type="ARBA" id="ARBA00004613"/>
    </source>
</evidence>
<dbReference type="GO" id="GO:0005576">
    <property type="term" value="C:extracellular region"/>
    <property type="evidence" value="ECO:0007669"/>
    <property type="project" value="UniProtKB-SubCell"/>
</dbReference>
<evidence type="ECO:0000256" key="6">
    <source>
        <dbReference type="SAM" id="SignalP"/>
    </source>
</evidence>
<name>A0A0D7BVA3_9AGAR</name>
<evidence type="ECO:0000313" key="8">
    <source>
        <dbReference type="Proteomes" id="UP000054007"/>
    </source>
</evidence>
<keyword evidence="4 6" id="KW-0732">Signal</keyword>
<comment type="similarity">
    <text evidence="2">Belongs to the GILT family.</text>
</comment>
<evidence type="ECO:0000256" key="2">
    <source>
        <dbReference type="ARBA" id="ARBA00005679"/>
    </source>
</evidence>
<evidence type="ECO:0008006" key="9">
    <source>
        <dbReference type="Google" id="ProtNLM"/>
    </source>
</evidence>
<organism evidence="7 8">
    <name type="scientific">Cylindrobasidium torrendii FP15055 ss-10</name>
    <dbReference type="NCBI Taxonomy" id="1314674"/>
    <lineage>
        <taxon>Eukaryota</taxon>
        <taxon>Fungi</taxon>
        <taxon>Dikarya</taxon>
        <taxon>Basidiomycota</taxon>
        <taxon>Agaricomycotina</taxon>
        <taxon>Agaricomycetes</taxon>
        <taxon>Agaricomycetidae</taxon>
        <taxon>Agaricales</taxon>
        <taxon>Marasmiineae</taxon>
        <taxon>Physalacriaceae</taxon>
        <taxon>Cylindrobasidium</taxon>
    </lineage>
</organism>
<dbReference type="OrthoDB" id="958254at2759"/>
<protein>
    <recommendedName>
        <fullName evidence="9">GILT-domain-containing protein</fullName>
    </recommendedName>
</protein>
<evidence type="ECO:0000313" key="7">
    <source>
        <dbReference type="EMBL" id="KIY74342.1"/>
    </source>
</evidence>
<accession>A0A0D7BVA3</accession>
<dbReference type="PANTHER" id="PTHR13234">
    <property type="entry name" value="GAMMA-INTERFERON INDUCIBLE LYSOSOMAL THIOL REDUCTASE GILT"/>
    <property type="match status" value="1"/>
</dbReference>
<proteinExistence type="inferred from homology"/>
<keyword evidence="8" id="KW-1185">Reference proteome</keyword>
<reference evidence="7 8" key="1">
    <citation type="journal article" date="2015" name="Fungal Genet. Biol.">
        <title>Evolution of novel wood decay mechanisms in Agaricales revealed by the genome sequences of Fistulina hepatica and Cylindrobasidium torrendii.</title>
        <authorList>
            <person name="Floudas D."/>
            <person name="Held B.W."/>
            <person name="Riley R."/>
            <person name="Nagy L.G."/>
            <person name="Koehler G."/>
            <person name="Ransdell A.S."/>
            <person name="Younus H."/>
            <person name="Chow J."/>
            <person name="Chiniquy J."/>
            <person name="Lipzen A."/>
            <person name="Tritt A."/>
            <person name="Sun H."/>
            <person name="Haridas S."/>
            <person name="LaButti K."/>
            <person name="Ohm R.A."/>
            <person name="Kues U."/>
            <person name="Blanchette R.A."/>
            <person name="Grigoriev I.V."/>
            <person name="Minto R.E."/>
            <person name="Hibbett D.S."/>
        </authorList>
    </citation>
    <scope>NUCLEOTIDE SEQUENCE [LARGE SCALE GENOMIC DNA]</scope>
    <source>
        <strain evidence="7 8">FP15055 ss-10</strain>
    </source>
</reference>
<evidence type="ECO:0000256" key="5">
    <source>
        <dbReference type="ARBA" id="ARBA00023180"/>
    </source>
</evidence>
<dbReference type="Pfam" id="PF03227">
    <property type="entry name" value="GILT"/>
    <property type="match status" value="1"/>
</dbReference>
<keyword evidence="5" id="KW-0325">Glycoprotein</keyword>
<dbReference type="InterPro" id="IPR004911">
    <property type="entry name" value="Interferon-induced_GILT"/>
</dbReference>
<sequence>MRTPSLISFTLFASFVGASFFDQKVAVTLGVMSRCPDALACEAVWNDALPSVKDKADISLTFLATPNASDTDYGVVCKHGPGECGGNIQQLCIQKHGTFDQLWQYVQCSNFEGKDQVGLRDVAQRCATTAGFAWEDELADCVGEDLQGKTDEGRQLLAESAAASKKLNIVNSCTVLINEKIICVRDGTWKTCEGGHEASDFIRQVNEEYNRTNDL</sequence>
<dbReference type="AlphaFoldDB" id="A0A0D7BVA3"/>
<keyword evidence="3" id="KW-0964">Secreted</keyword>
<dbReference type="EMBL" id="KN880431">
    <property type="protein sequence ID" value="KIY74342.1"/>
    <property type="molecule type" value="Genomic_DNA"/>
</dbReference>
<dbReference type="GO" id="GO:0016671">
    <property type="term" value="F:oxidoreductase activity, acting on a sulfur group of donors, disulfide as acceptor"/>
    <property type="evidence" value="ECO:0007669"/>
    <property type="project" value="InterPro"/>
</dbReference>
<evidence type="ECO:0000256" key="3">
    <source>
        <dbReference type="ARBA" id="ARBA00022525"/>
    </source>
</evidence>
<gene>
    <name evidence="7" type="ORF">CYLTODRAFT_416187</name>
</gene>
<feature type="chain" id="PRO_5002317832" description="GILT-domain-containing protein" evidence="6">
    <location>
        <begin position="19"/>
        <end position="215"/>
    </location>
</feature>
<dbReference type="STRING" id="1314674.A0A0D7BVA3"/>
<dbReference type="Proteomes" id="UP000054007">
    <property type="component" value="Unassembled WGS sequence"/>
</dbReference>